<comment type="caution">
    <text evidence="1">The sequence shown here is derived from an EMBL/GenBank/DDBJ whole genome shotgun (WGS) entry which is preliminary data.</text>
</comment>
<dbReference type="InterPro" id="IPR009752">
    <property type="entry name" value="Phage_Mu_GpJ"/>
</dbReference>
<protein>
    <recommendedName>
        <fullName evidence="3">DUF1320 domain-containing protein</fullName>
    </recommendedName>
</protein>
<accession>A0A1F6G651</accession>
<dbReference type="EMBL" id="MFNE01000047">
    <property type="protein sequence ID" value="OGG93587.1"/>
    <property type="molecule type" value="Genomic_DNA"/>
</dbReference>
<evidence type="ECO:0000313" key="1">
    <source>
        <dbReference type="EMBL" id="OGG93587.1"/>
    </source>
</evidence>
<organism evidence="1 2">
    <name type="scientific">Candidatus Lambdaproteobacteria bacterium RIFOXYD2_FULL_50_16</name>
    <dbReference type="NCBI Taxonomy" id="1817772"/>
    <lineage>
        <taxon>Bacteria</taxon>
        <taxon>Pseudomonadati</taxon>
        <taxon>Pseudomonadota</taxon>
        <taxon>Candidatus Lambdaproteobacteria</taxon>
    </lineage>
</organism>
<dbReference type="Pfam" id="PF07030">
    <property type="entry name" value="Phage_Mu_Gp36"/>
    <property type="match status" value="1"/>
</dbReference>
<sequence>MCCLRQGSLVAYSTLDDLKRRLSEGELVQLTDDHNTGLIDQGLVDSVISEVDRLIDSYLMNQVAVPLSTVPPLIQGLSADLALFRLFLRRGGAVRDEVKELYRQGLQTLVDLARGVKSLAEPGQKAAPRAVRVAAPDAQFNASLLDRY</sequence>
<gene>
    <name evidence="1" type="ORF">A2527_11815</name>
</gene>
<dbReference type="Proteomes" id="UP000178449">
    <property type="component" value="Unassembled WGS sequence"/>
</dbReference>
<dbReference type="STRING" id="1817772.A2527_11815"/>
<name>A0A1F6G651_9PROT</name>
<reference evidence="1 2" key="1">
    <citation type="journal article" date="2016" name="Nat. Commun.">
        <title>Thousands of microbial genomes shed light on interconnected biogeochemical processes in an aquifer system.</title>
        <authorList>
            <person name="Anantharaman K."/>
            <person name="Brown C.T."/>
            <person name="Hug L.A."/>
            <person name="Sharon I."/>
            <person name="Castelle C.J."/>
            <person name="Probst A.J."/>
            <person name="Thomas B.C."/>
            <person name="Singh A."/>
            <person name="Wilkins M.J."/>
            <person name="Karaoz U."/>
            <person name="Brodie E.L."/>
            <person name="Williams K.H."/>
            <person name="Hubbard S.S."/>
            <person name="Banfield J.F."/>
        </authorList>
    </citation>
    <scope>NUCLEOTIDE SEQUENCE [LARGE SCALE GENOMIC DNA]</scope>
</reference>
<proteinExistence type="predicted"/>
<evidence type="ECO:0000313" key="2">
    <source>
        <dbReference type="Proteomes" id="UP000178449"/>
    </source>
</evidence>
<dbReference type="AlphaFoldDB" id="A0A1F6G651"/>
<evidence type="ECO:0008006" key="3">
    <source>
        <dbReference type="Google" id="ProtNLM"/>
    </source>
</evidence>